<evidence type="ECO:0000313" key="3">
    <source>
        <dbReference type="Proteomes" id="UP001161707"/>
    </source>
</evidence>
<keyword evidence="1" id="KW-0472">Membrane</keyword>
<feature type="transmembrane region" description="Helical" evidence="1">
    <location>
        <begin position="79"/>
        <end position="98"/>
    </location>
</feature>
<evidence type="ECO:0000313" key="2">
    <source>
        <dbReference type="EMBL" id="MDH1480288.1"/>
    </source>
</evidence>
<feature type="transmembrane region" description="Helical" evidence="1">
    <location>
        <begin position="139"/>
        <end position="157"/>
    </location>
</feature>
<feature type="transmembrane region" description="Helical" evidence="1">
    <location>
        <begin position="105"/>
        <end position="127"/>
    </location>
</feature>
<evidence type="ECO:0000256" key="1">
    <source>
        <dbReference type="SAM" id="Phobius"/>
    </source>
</evidence>
<comment type="caution">
    <text evidence="2">The sequence shown here is derived from an EMBL/GenBank/DDBJ whole genome shotgun (WGS) entry which is preliminary data.</text>
</comment>
<protein>
    <submittedName>
        <fullName evidence="2">Uncharacterized protein</fullName>
    </submittedName>
</protein>
<dbReference type="RefSeq" id="WP_061549480.1">
    <property type="nucleotide sequence ID" value="NZ_CP104838.1"/>
</dbReference>
<feature type="transmembrane region" description="Helical" evidence="1">
    <location>
        <begin position="50"/>
        <end position="67"/>
    </location>
</feature>
<keyword evidence="1" id="KW-0812">Transmembrane</keyword>
<gene>
    <name evidence="2" type="ORF">N5E88_12410</name>
</gene>
<organism evidence="2 3">
    <name type="scientific">Enterobacter cloacae</name>
    <dbReference type="NCBI Taxonomy" id="550"/>
    <lineage>
        <taxon>Bacteria</taxon>
        <taxon>Pseudomonadati</taxon>
        <taxon>Pseudomonadota</taxon>
        <taxon>Gammaproteobacteria</taxon>
        <taxon>Enterobacterales</taxon>
        <taxon>Enterobacteriaceae</taxon>
        <taxon>Enterobacter</taxon>
        <taxon>Enterobacter cloacae complex</taxon>
    </lineage>
</organism>
<keyword evidence="1" id="KW-1133">Transmembrane helix</keyword>
<name>A0AA42QZV3_ENTCL</name>
<proteinExistence type="predicted"/>
<reference evidence="2" key="1">
    <citation type="submission" date="2022-09" db="EMBL/GenBank/DDBJ databases">
        <title>Intensive care unit water sources are persistently colonized with multi-drug resistant bacteria and are the site of extensive horizontal gene transfer of antibiotic resistance genes.</title>
        <authorList>
            <person name="Diorio-Toth L."/>
        </authorList>
    </citation>
    <scope>NUCLEOTIDE SEQUENCE</scope>
    <source>
        <strain evidence="2">GD03711</strain>
    </source>
</reference>
<dbReference type="Proteomes" id="UP001161707">
    <property type="component" value="Unassembled WGS sequence"/>
</dbReference>
<sequence>MNSKAAFVLLITLTGLYHLIITTLYFIGVFMSAIRGRSALLKILYDHRHVFFLVLIYAAEMTVWAALNLKGLGDEDFSTWRIFMLVSMGIIAGSAGILGDNDDGWMVFAGALTPWLIAPFVIIVYGFMQMNLHFLSIEWFYTCVLLSFSLQFVVIFINRFSF</sequence>
<feature type="transmembrane region" description="Helical" evidence="1">
    <location>
        <begin position="6"/>
        <end position="30"/>
    </location>
</feature>
<dbReference type="AlphaFoldDB" id="A0AA42QZV3"/>
<dbReference type="EMBL" id="JAOCIY010000031">
    <property type="protein sequence ID" value="MDH1480288.1"/>
    <property type="molecule type" value="Genomic_DNA"/>
</dbReference>
<accession>A0AA42QZV3</accession>